<evidence type="ECO:0000256" key="8">
    <source>
        <dbReference type="ARBA" id="ARBA00022723"/>
    </source>
</evidence>
<dbReference type="SMART" id="SM00613">
    <property type="entry name" value="PAW"/>
    <property type="match status" value="1"/>
</dbReference>
<evidence type="ECO:0000259" key="16">
    <source>
        <dbReference type="PROSITE" id="PS51398"/>
    </source>
</evidence>
<dbReference type="InterPro" id="IPR038765">
    <property type="entry name" value="Papain-like_cys_pep_sf"/>
</dbReference>
<evidence type="ECO:0000313" key="17">
    <source>
        <dbReference type="Proteomes" id="UP000694910"/>
    </source>
</evidence>
<protein>
    <recommendedName>
        <fullName evidence="6">Peptide-N(4)-(N-acetyl-beta-glucosaminyl)asparagine amidase</fullName>
        <ecNumber evidence="5">3.5.1.52</ecNumber>
    </recommendedName>
    <alternativeName>
        <fullName evidence="12">N-glycanase 1</fullName>
    </alternativeName>
    <alternativeName>
        <fullName evidence="13">Peptide:N-glycanase</fullName>
    </alternativeName>
</protein>
<dbReference type="InterPro" id="IPR018997">
    <property type="entry name" value="PUB_domain"/>
</dbReference>
<evidence type="ECO:0000256" key="2">
    <source>
        <dbReference type="ARBA" id="ARBA00001947"/>
    </source>
</evidence>
<evidence type="ECO:0000256" key="12">
    <source>
        <dbReference type="ARBA" id="ARBA00029604"/>
    </source>
</evidence>
<dbReference type="SUPFAM" id="SSF143503">
    <property type="entry name" value="PUG domain-like"/>
    <property type="match status" value="1"/>
</dbReference>
<dbReference type="InterPro" id="IPR002931">
    <property type="entry name" value="Transglutaminase-like"/>
</dbReference>
<dbReference type="SMART" id="SM00580">
    <property type="entry name" value="PUG"/>
    <property type="match status" value="1"/>
</dbReference>
<dbReference type="InterPro" id="IPR008979">
    <property type="entry name" value="Galactose-bd-like_sf"/>
</dbReference>
<dbReference type="InterPro" id="IPR050883">
    <property type="entry name" value="PNGase"/>
</dbReference>
<dbReference type="GeneID" id="101407115"/>
<keyword evidence="7" id="KW-0963">Cytoplasm</keyword>
<evidence type="ECO:0000256" key="5">
    <source>
        <dbReference type="ARBA" id="ARBA00012158"/>
    </source>
</evidence>
<keyword evidence="17" id="KW-1185">Reference proteome</keyword>
<comment type="similarity">
    <text evidence="4 14">Belongs to the transglutaminase-like superfamily. PNGase family.</text>
</comment>
<name>A0ABM1D118_CERSS</name>
<accession>A0ABM1D118</accession>
<dbReference type="InterPro" id="IPR006588">
    <property type="entry name" value="Peptide_N_glycanase_PAW_dom"/>
</dbReference>
<gene>
    <name evidence="18" type="primary">LOC101407115</name>
</gene>
<keyword evidence="9" id="KW-0378">Hydrolase</keyword>
<evidence type="ECO:0000256" key="4">
    <source>
        <dbReference type="ARBA" id="ARBA00009390"/>
    </source>
</evidence>
<feature type="domain" description="PAW" evidence="16">
    <location>
        <begin position="397"/>
        <end position="599"/>
    </location>
</feature>
<comment type="subcellular location">
    <subcellularLocation>
        <location evidence="3">Cytoplasm</location>
    </subcellularLocation>
</comment>
<dbReference type="Gene3D" id="1.20.58.2190">
    <property type="match status" value="1"/>
</dbReference>
<evidence type="ECO:0000256" key="10">
    <source>
        <dbReference type="ARBA" id="ARBA00022833"/>
    </source>
</evidence>
<dbReference type="Pfam" id="PF09409">
    <property type="entry name" value="PUB"/>
    <property type="match status" value="1"/>
</dbReference>
<evidence type="ECO:0000256" key="15">
    <source>
        <dbReference type="SAM" id="MobiDB-lite"/>
    </source>
</evidence>
<dbReference type="SUPFAM" id="SSF54001">
    <property type="entry name" value="Cysteine proteinases"/>
    <property type="match status" value="1"/>
</dbReference>
<dbReference type="CDD" id="cd10459">
    <property type="entry name" value="PUB_PNGase"/>
    <property type="match status" value="1"/>
</dbReference>
<dbReference type="SMART" id="SM00460">
    <property type="entry name" value="TGc"/>
    <property type="match status" value="1"/>
</dbReference>
<reference evidence="18" key="1">
    <citation type="submission" date="2025-08" db="UniProtKB">
        <authorList>
            <consortium name="RefSeq"/>
        </authorList>
    </citation>
    <scope>IDENTIFICATION</scope>
</reference>
<dbReference type="InterPro" id="IPR036339">
    <property type="entry name" value="PUB-like_dom_sf"/>
</dbReference>
<evidence type="ECO:0000256" key="7">
    <source>
        <dbReference type="ARBA" id="ARBA00022490"/>
    </source>
</evidence>
<proteinExistence type="inferred from homology"/>
<dbReference type="PANTHER" id="PTHR12143">
    <property type="entry name" value="PEPTIDE N-GLYCANASE PNGASE -RELATED"/>
    <property type="match status" value="1"/>
</dbReference>
<comment type="function">
    <text evidence="11">Specifically deglycosylates the denatured form of N-linked glycoproteins in the cytoplasm and assists their proteasome-mediated degradation. Cleaves the beta-aspartyl-glucosamine (GlcNAc) of the glycan and the amide side chain of Asn, converting Asn to Asp. Prefers proteins containing high-mannose over those bearing complex type oligosaccharides. Can recognize misfolded proteins in the endoplasmic reticulum that are exported to the cytosol to be destroyed and deglycosylate them, while it has no activity toward native proteins. Deglycosylation is a prerequisite for subsequent proteasome-mediated degradation of some, but not all, misfolded glycoproteins.</text>
</comment>
<evidence type="ECO:0000256" key="3">
    <source>
        <dbReference type="ARBA" id="ARBA00004496"/>
    </source>
</evidence>
<dbReference type="EC" id="3.5.1.52" evidence="5"/>
<feature type="compositionally biased region" description="Polar residues" evidence="15">
    <location>
        <begin position="127"/>
        <end position="160"/>
    </location>
</feature>
<dbReference type="InterPro" id="IPR038680">
    <property type="entry name" value="PAW_sf"/>
</dbReference>
<evidence type="ECO:0000313" key="18">
    <source>
        <dbReference type="RefSeq" id="XP_014645499.1"/>
    </source>
</evidence>
<evidence type="ECO:0000256" key="13">
    <source>
        <dbReference type="ARBA" id="ARBA00032901"/>
    </source>
</evidence>
<feature type="region of interest" description="Disordered" evidence="15">
    <location>
        <begin position="115"/>
        <end position="160"/>
    </location>
</feature>
<organism evidence="17 18">
    <name type="scientific">Ceratotherium simum simum</name>
    <name type="common">Southern white rhinoceros</name>
    <dbReference type="NCBI Taxonomy" id="73337"/>
    <lineage>
        <taxon>Eukaryota</taxon>
        <taxon>Metazoa</taxon>
        <taxon>Chordata</taxon>
        <taxon>Craniata</taxon>
        <taxon>Vertebrata</taxon>
        <taxon>Euteleostomi</taxon>
        <taxon>Mammalia</taxon>
        <taxon>Eutheria</taxon>
        <taxon>Laurasiatheria</taxon>
        <taxon>Perissodactyla</taxon>
        <taxon>Rhinocerotidae</taxon>
        <taxon>Ceratotherium</taxon>
    </lineage>
</organism>
<dbReference type="SUPFAM" id="SSF49785">
    <property type="entry name" value="Galactose-binding domain-like"/>
    <property type="match status" value="1"/>
</dbReference>
<comment type="catalytic activity">
    <reaction evidence="1">
        <text>Hydrolysis of an N(4)-(acetyl-beta-D-glucosaminyl)asparagine residue in which the glucosamine residue may be further glycosylated, to yield a (substituted) N-acetyl-beta-D-glucosaminylamine and a peptide containing an aspartate residue.</text>
        <dbReference type="EC" id="3.5.1.52"/>
    </reaction>
</comment>
<dbReference type="Pfam" id="PF04721">
    <property type="entry name" value="PAW"/>
    <property type="match status" value="1"/>
</dbReference>
<keyword evidence="8" id="KW-0479">Metal-binding</keyword>
<dbReference type="Proteomes" id="UP000694910">
    <property type="component" value="Unplaced"/>
</dbReference>
<evidence type="ECO:0000256" key="1">
    <source>
        <dbReference type="ARBA" id="ARBA00001650"/>
    </source>
</evidence>
<evidence type="ECO:0000256" key="9">
    <source>
        <dbReference type="ARBA" id="ARBA00022801"/>
    </source>
</evidence>
<sequence>MAAAALGSSSGSASPAVAELCQNTPETFLEASKLLLTYADNILRNPNDEKYRSIRIGNTAFSTRLLPVRGAVECLFEMGFEEGETHLIFPKKASVEQLQKIRDLIAIERSSRLDGSNKSHKVELPQQPATSTPLPTTQSSNPNGLTQHAGNSEGQSSNPLSAPMVTADSVILKVLQSNIQHVLVYENLALQKKALACIPVQELKRRSQENLSRARKLDKGTNVSEEDFLLLELLHWFKEEFFQWVNDILCSKCGGQTKSRGESLFPNEDELKWGANRVEDHYCDACQFSTRFPRYNNPEKLLETRCGRCGEWANCFTLCCRALGFEARYVWDYTDHVWTEVFSPSQQRWLHCDACEAVCDKPLLYEIGWGKKLSYVIAFSKDEVVDVTWRYSCKHEEVISRRTKVKEDLLRETINGLNKQRKETLFIPSENEKISKELHLCYNIVKDHYVRVSDNNQTISGWENGVWKMESIFRKVETDWNMVYLARQEGSSYAYISWKFECGSVGLKVDGISIRTSSQTFQTGTIQWKLRSDTAEVELTGDKTLRSYHDFSGASEVILEAELSKGDGVLAWQHTQLFRQSLNDHEENCLEIIVKFSDL</sequence>
<dbReference type="PANTHER" id="PTHR12143:SF19">
    <property type="entry name" value="PEPTIDE-N(4)-(N-ACETYL-BETA-GLUCOSAMINYL)ASPARAGINE AMIDASE"/>
    <property type="match status" value="1"/>
</dbReference>
<dbReference type="RefSeq" id="XP_014645499.1">
    <property type="nucleotide sequence ID" value="XM_014790013.1"/>
</dbReference>
<evidence type="ECO:0000256" key="11">
    <source>
        <dbReference type="ARBA" id="ARBA00024870"/>
    </source>
</evidence>
<keyword evidence="10" id="KW-0862">Zinc</keyword>
<evidence type="ECO:0000256" key="6">
    <source>
        <dbReference type="ARBA" id="ARBA00018546"/>
    </source>
</evidence>
<evidence type="ECO:0000256" key="14">
    <source>
        <dbReference type="PROSITE-ProRule" id="PRU00731"/>
    </source>
</evidence>
<dbReference type="Gene3D" id="1.10.1740.90">
    <property type="match status" value="1"/>
</dbReference>
<dbReference type="Gene3D" id="2.60.120.1020">
    <property type="entry name" value="Peptide N glycanase, PAW domain"/>
    <property type="match status" value="1"/>
</dbReference>
<dbReference type="Pfam" id="PF01841">
    <property type="entry name" value="Transglut_core"/>
    <property type="match status" value="1"/>
</dbReference>
<comment type="cofactor">
    <cofactor evidence="2">
        <name>Zn(2+)</name>
        <dbReference type="ChEBI" id="CHEBI:29105"/>
    </cofactor>
</comment>
<dbReference type="Gene3D" id="3.10.620.30">
    <property type="match status" value="1"/>
</dbReference>
<dbReference type="PROSITE" id="PS51398">
    <property type="entry name" value="PAW"/>
    <property type="match status" value="1"/>
</dbReference>